<feature type="non-terminal residue" evidence="1">
    <location>
        <position position="1"/>
    </location>
</feature>
<reference evidence="1 2" key="1">
    <citation type="submission" date="2015-01" db="EMBL/GenBank/DDBJ databases">
        <title>Evolution of Trichinella species and genotypes.</title>
        <authorList>
            <person name="Korhonen P.K."/>
            <person name="Edoardo P."/>
            <person name="Giuseppe L.R."/>
            <person name="Gasser R.B."/>
        </authorList>
    </citation>
    <scope>NUCLEOTIDE SEQUENCE [LARGE SCALE GENOMIC DNA]</scope>
    <source>
        <strain evidence="1">ISS141</strain>
    </source>
</reference>
<evidence type="ECO:0000313" key="2">
    <source>
        <dbReference type="Proteomes" id="UP000054815"/>
    </source>
</evidence>
<dbReference type="Proteomes" id="UP000054815">
    <property type="component" value="Unassembled WGS sequence"/>
</dbReference>
<organism evidence="1 2">
    <name type="scientific">Trichinella pseudospiralis</name>
    <name type="common">Parasitic roundworm</name>
    <dbReference type="NCBI Taxonomy" id="6337"/>
    <lineage>
        <taxon>Eukaryota</taxon>
        <taxon>Metazoa</taxon>
        <taxon>Ecdysozoa</taxon>
        <taxon>Nematoda</taxon>
        <taxon>Enoplea</taxon>
        <taxon>Dorylaimia</taxon>
        <taxon>Trichinellida</taxon>
        <taxon>Trichinellidae</taxon>
        <taxon>Trichinella</taxon>
    </lineage>
</organism>
<dbReference type="AlphaFoldDB" id="A0A0V0W719"/>
<name>A0A0V0W719_TRIPS</name>
<dbReference type="EMBL" id="JYDU01001173">
    <property type="protein sequence ID" value="KRX71466.1"/>
    <property type="molecule type" value="Genomic_DNA"/>
</dbReference>
<feature type="non-terminal residue" evidence="1">
    <location>
        <position position="48"/>
    </location>
</feature>
<proteinExistence type="predicted"/>
<gene>
    <name evidence="1" type="ORF">T4E_2332</name>
</gene>
<protein>
    <submittedName>
        <fullName evidence="1">Uncharacterized protein</fullName>
    </submittedName>
</protein>
<sequence>LMGTLRRPWCAHLSPSCQGMIISCSGQGCEWQSQTKPDSQLRLSQHQR</sequence>
<comment type="caution">
    <text evidence="1">The sequence shown here is derived from an EMBL/GenBank/DDBJ whole genome shotgun (WGS) entry which is preliminary data.</text>
</comment>
<evidence type="ECO:0000313" key="1">
    <source>
        <dbReference type="EMBL" id="KRX71466.1"/>
    </source>
</evidence>
<accession>A0A0V0W719</accession>